<dbReference type="GO" id="GO:0030430">
    <property type="term" value="C:host cell cytoplasm"/>
    <property type="evidence" value="ECO:0007669"/>
    <property type="project" value="UniProtKB-SubCell"/>
</dbReference>
<evidence type="ECO:0000256" key="16">
    <source>
        <dbReference type="ARBA" id="ARBA00023268"/>
    </source>
</evidence>
<dbReference type="RefSeq" id="YP_010790495.1">
    <property type="nucleotide sequence ID" value="NC_075440.1"/>
</dbReference>
<evidence type="ECO:0000256" key="2">
    <source>
        <dbReference type="ARBA" id="ARBA00007934"/>
    </source>
</evidence>
<comment type="catalytic activity">
    <reaction evidence="22">
        <text>RNA(n) + a ribonucleoside 5'-triphosphate = RNA(n+1) + diphosphate</text>
        <dbReference type="Rhea" id="RHEA:21248"/>
        <dbReference type="Rhea" id="RHEA-COMP:14527"/>
        <dbReference type="Rhea" id="RHEA-COMP:17342"/>
        <dbReference type="ChEBI" id="CHEBI:33019"/>
        <dbReference type="ChEBI" id="CHEBI:61557"/>
        <dbReference type="ChEBI" id="CHEBI:140395"/>
        <dbReference type="EC" id="2.7.7.48"/>
    </reaction>
</comment>
<keyword evidence="11 22" id="KW-0067">ATP-binding</keyword>
<evidence type="ECO:0000256" key="7">
    <source>
        <dbReference type="ARBA" id="ARBA00022691"/>
    </source>
</evidence>
<dbReference type="GeneID" id="80527892"/>
<comment type="function">
    <text evidence="1 22">RNA-directed RNA polymerase that catalyzes the replication of viral genomic RNA. The template is composed of the viral RNA tightly encapsidated by the nucleoprotein (N). The replicase mode is dependent on intracellular N protein concentration. In this mode, the polymerase replicates the whole viral genome without recognizing transcriptional signals, and the replicated genome is not caped or polyadenylated.</text>
</comment>
<dbReference type="PIRSF" id="PIRSF000830">
    <property type="entry name" value="RNA_pol_ParamyxoV"/>
    <property type="match status" value="1"/>
</dbReference>
<organism evidence="25">
    <name type="scientific">Wenling tonguesole paramyxovirus</name>
    <dbReference type="NCBI Taxonomy" id="2116454"/>
    <lineage>
        <taxon>Viruses</taxon>
        <taxon>Riboviria</taxon>
        <taxon>Orthornavirae</taxon>
        <taxon>Negarnaviricota</taxon>
        <taxon>Haploviricotina</taxon>
        <taxon>Monjiviricetes</taxon>
        <taxon>Mononegavirales</taxon>
        <taxon>Paramyxoviridae</taxon>
        <taxon>Glossavirinae</taxon>
        <taxon>Cynoglossusvirus</taxon>
        <taxon>Cynoglossusvirus cynoglossi</taxon>
    </lineage>
</organism>
<evidence type="ECO:0000256" key="3">
    <source>
        <dbReference type="ARBA" id="ARBA00022484"/>
    </source>
</evidence>
<keyword evidence="13 22" id="KW-0693">Viral RNA replication</keyword>
<evidence type="ECO:0000256" key="8">
    <source>
        <dbReference type="ARBA" id="ARBA00022695"/>
    </source>
</evidence>
<keyword evidence="3 22" id="KW-0696">RNA-directed RNA polymerase</keyword>
<dbReference type="EC" id="2.1.1.-" evidence="22"/>
<keyword evidence="4 22" id="KW-0489">Methyltransferase</keyword>
<evidence type="ECO:0000256" key="19">
    <source>
        <dbReference type="ARBA" id="ARBA00047332"/>
    </source>
</evidence>
<comment type="catalytic activity">
    <reaction evidence="21 22">
        <text>GTP + H2O = GDP + phosphate + H(+)</text>
        <dbReference type="Rhea" id="RHEA:19669"/>
        <dbReference type="ChEBI" id="CHEBI:15377"/>
        <dbReference type="ChEBI" id="CHEBI:15378"/>
        <dbReference type="ChEBI" id="CHEBI:37565"/>
        <dbReference type="ChEBI" id="CHEBI:43474"/>
        <dbReference type="ChEBI" id="CHEBI:58189"/>
    </reaction>
</comment>
<comment type="catalytic activity">
    <reaction evidence="18 22">
        <text>a 5'-end (5'-triphosphoguanosine)-(2'-O-methyladenylyl)-adenylyl-cytidylyl-adenosine in mRNA + S-adenosyl-L-methionine = a 5'-end (N(7)-methyl 5'-triphosphoguanosine)-(2'-O-methyladenylyl)-adenylyl-cytidylyl-adenosine in mRNA + S-adenosyl-L-homocysteine</text>
        <dbReference type="Rhea" id="RHEA:65440"/>
        <dbReference type="Rhea" id="RHEA-COMP:16798"/>
        <dbReference type="Rhea" id="RHEA-COMP:16801"/>
        <dbReference type="ChEBI" id="CHEBI:57856"/>
        <dbReference type="ChEBI" id="CHEBI:59789"/>
        <dbReference type="ChEBI" id="CHEBI:156482"/>
        <dbReference type="ChEBI" id="CHEBI:156483"/>
    </reaction>
</comment>
<evidence type="ECO:0000256" key="21">
    <source>
        <dbReference type="ARBA" id="ARBA00048548"/>
    </source>
</evidence>
<dbReference type="Pfam" id="PF00946">
    <property type="entry name" value="Mononeg_RNA_pol"/>
    <property type="match status" value="1"/>
</dbReference>
<keyword evidence="10" id="KW-0378">Hydrolase</keyword>
<evidence type="ECO:0000256" key="11">
    <source>
        <dbReference type="ARBA" id="ARBA00022840"/>
    </source>
</evidence>
<keyword evidence="6 22" id="KW-0808">Transferase</keyword>
<evidence type="ECO:0000256" key="12">
    <source>
        <dbReference type="ARBA" id="ARBA00022844"/>
    </source>
</evidence>
<dbReference type="GO" id="GO:0003924">
    <property type="term" value="F:GTPase activity"/>
    <property type="evidence" value="ECO:0007669"/>
    <property type="project" value="RHEA"/>
</dbReference>
<comment type="catalytic activity">
    <reaction evidence="19 22">
        <text>a 5'-end (5'-triphosphoguanosine)-adenylyl-adenylyl-cytidylyl-adenosine in mRNA + S-adenosyl-L-methionine = a 5'-end (5'-triphosphoguanosine)-(2'-O-methyladenylyl)-adenylyl-cytidylyl-adenosine in mRNA + S-adenosyl-L-homocysteine + H(+)</text>
        <dbReference type="Rhea" id="RHEA:65380"/>
        <dbReference type="Rhea" id="RHEA-COMP:16797"/>
        <dbReference type="Rhea" id="RHEA-COMP:16801"/>
        <dbReference type="ChEBI" id="CHEBI:15378"/>
        <dbReference type="ChEBI" id="CHEBI:57856"/>
        <dbReference type="ChEBI" id="CHEBI:59789"/>
        <dbReference type="ChEBI" id="CHEBI:156482"/>
        <dbReference type="ChEBI" id="CHEBI:156484"/>
    </reaction>
</comment>
<dbReference type="Proteomes" id="UP000297063">
    <property type="component" value="Segment"/>
</dbReference>
<evidence type="ECO:0000256" key="17">
    <source>
        <dbReference type="ARBA" id="ARBA00024494"/>
    </source>
</evidence>
<evidence type="ECO:0000259" key="23">
    <source>
        <dbReference type="PROSITE" id="PS50526"/>
    </source>
</evidence>
<evidence type="ECO:0000256" key="15">
    <source>
        <dbReference type="ARBA" id="ARBA00023200"/>
    </source>
</evidence>
<evidence type="ECO:0000259" key="24">
    <source>
        <dbReference type="PROSITE" id="PS51590"/>
    </source>
</evidence>
<keyword evidence="16" id="KW-0511">Multifunctional enzyme</keyword>
<dbReference type="EMBL" id="MG600059">
    <property type="protein sequence ID" value="AVM87378.1"/>
    <property type="molecule type" value="Viral_cRNA"/>
</dbReference>
<evidence type="ECO:0000313" key="26">
    <source>
        <dbReference type="Proteomes" id="UP000297063"/>
    </source>
</evidence>
<dbReference type="InterPro" id="IPR026890">
    <property type="entry name" value="Mononeg_mRNAcap"/>
</dbReference>
<dbReference type="EC" id="2.7.7.48" evidence="22"/>
<dbReference type="KEGG" id="vg:80527892"/>
<keyword evidence="26" id="KW-1185">Reference proteome</keyword>
<evidence type="ECO:0000256" key="20">
    <source>
        <dbReference type="ARBA" id="ARBA00047370"/>
    </source>
</evidence>
<evidence type="ECO:0000256" key="18">
    <source>
        <dbReference type="ARBA" id="ARBA00024499"/>
    </source>
</evidence>
<dbReference type="GO" id="GO:0003968">
    <property type="term" value="F:RNA-directed RNA polymerase activity"/>
    <property type="evidence" value="ECO:0007669"/>
    <property type="project" value="UniProtKB-KW"/>
</dbReference>
<evidence type="ECO:0000256" key="13">
    <source>
        <dbReference type="ARBA" id="ARBA00022953"/>
    </source>
</evidence>
<dbReference type="InterPro" id="IPR039736">
    <property type="entry name" value="L_poly_C"/>
</dbReference>
<evidence type="ECO:0000256" key="4">
    <source>
        <dbReference type="ARBA" id="ARBA00022603"/>
    </source>
</evidence>
<feature type="domain" description="RdRp catalytic" evidence="23">
    <location>
        <begin position="617"/>
        <end position="800"/>
    </location>
</feature>
<dbReference type="EC" id="3.6.1.-" evidence="22"/>
<evidence type="ECO:0000256" key="10">
    <source>
        <dbReference type="ARBA" id="ARBA00022801"/>
    </source>
</evidence>
<evidence type="ECO:0000256" key="6">
    <source>
        <dbReference type="ARBA" id="ARBA00022679"/>
    </source>
</evidence>
<comment type="subcellular location">
    <subcellularLocation>
        <location evidence="22">Virion</location>
    </subcellularLocation>
    <subcellularLocation>
        <location evidence="22">Host cytoplasm</location>
    </subcellularLocation>
</comment>
<dbReference type="InterPro" id="IPR014023">
    <property type="entry name" value="Mononeg_RNA_pol_cat"/>
</dbReference>
<dbReference type="Pfam" id="PF14314">
    <property type="entry name" value="Methyltrans_Mon_2nd"/>
    <property type="match status" value="1"/>
</dbReference>
<evidence type="ECO:0000256" key="1">
    <source>
        <dbReference type="ARBA" id="ARBA00003132"/>
    </source>
</evidence>
<dbReference type="InterPro" id="IPR039530">
    <property type="entry name" value="L_methyltransferase_rhabdo"/>
</dbReference>
<evidence type="ECO:0000313" key="25">
    <source>
        <dbReference type="EMBL" id="AVM87378.1"/>
    </source>
</evidence>
<comment type="function">
    <text evidence="22">RNA-directed RNA polymerase that catalyzes the transcription of viral mRNAs, their capping and polyadenylation. The template is composed of the viral RNA tightly encapsidated by the nucleoprotein (N). The viral polymerase binds to the genomic RNA at the 3' leader promoter, and transcribes subsequently all viral mRNAs with a decreasing efficiency. The first gene is the most transcribed, and the last the least transcribed. The viral phosphoprotein acts as a processivity factor. Capping is concomitant with initiation of mRNA transcription. Indeed, a GDP polyribonucleotidyl transferase (PRNTase) adds the cap structure when the nascent RNA chain length has reached few nucleotides. Ribose 2'-O methylation of viral mRNA cap precedes and facilitates subsequent guanine-N-7 methylation, both activities being carried by the viral polymerase. Polyadenylation of mRNAs occur by a stuttering mechanism at a slipery stop site present at the end viral genes. After finishing transcription of a mRNA, the polymerase can resume transcription of the downstream gene.</text>
</comment>
<evidence type="ECO:0000256" key="14">
    <source>
        <dbReference type="ARBA" id="ARBA00023042"/>
    </source>
</evidence>
<dbReference type="PROSITE" id="PS51590">
    <property type="entry name" value="SAM_MT_MNV_L"/>
    <property type="match status" value="1"/>
</dbReference>
<evidence type="ECO:0000256" key="5">
    <source>
        <dbReference type="ARBA" id="ARBA00022664"/>
    </source>
</evidence>
<dbReference type="InterPro" id="IPR025786">
    <property type="entry name" value="Mononega_L_MeTrfase"/>
</dbReference>
<comment type="catalytic activity">
    <reaction evidence="20">
        <text>a 5'-end (5'-triphosphoguanosine)-adenylyl-adenylyl-cytidylyl-adenosine in mRNA + 2 S-adenosyl-L-methionine = a 5'-end (N(7)-methyl 5'-triphosphoguanosine)-(2'-O-methyladenylyl)-adenylyl-cytidylyl-adenosine in mRNA + 2 S-adenosyl-L-homocysteine + H(+)</text>
        <dbReference type="Rhea" id="RHEA:65376"/>
        <dbReference type="Rhea" id="RHEA-COMP:16797"/>
        <dbReference type="Rhea" id="RHEA-COMP:16798"/>
        <dbReference type="ChEBI" id="CHEBI:15378"/>
        <dbReference type="ChEBI" id="CHEBI:57856"/>
        <dbReference type="ChEBI" id="CHEBI:59789"/>
        <dbReference type="ChEBI" id="CHEBI:156483"/>
        <dbReference type="ChEBI" id="CHEBI:156484"/>
        <dbReference type="EC" id="2.1.1.375"/>
    </reaction>
</comment>
<reference evidence="25" key="1">
    <citation type="journal article" date="2018" name="Nature">
        <title>The evolutionary history of vertebrate RNA viruses.</title>
        <authorList>
            <person name="Shi M."/>
            <person name="Lin X.D."/>
            <person name="Chen X."/>
            <person name="Tian J.H."/>
            <person name="Chen L.J."/>
            <person name="Li K."/>
            <person name="Wang W."/>
            <person name="Eden J.S."/>
            <person name="Shen J.J."/>
            <person name="Liu L."/>
            <person name="Holmes E.C."/>
            <person name="Zhang Y.Z."/>
        </authorList>
    </citation>
    <scope>NUCLEOTIDE SEQUENCE [LARGE SCALE GENOMIC DNA]</scope>
    <source>
        <strain evidence="25">XYHYC190750</strain>
    </source>
</reference>
<feature type="domain" description="Mononegavirus-type SAM-dependent 2'-O-MTase" evidence="24">
    <location>
        <begin position="1699"/>
        <end position="1898"/>
    </location>
</feature>
<keyword evidence="8 22" id="KW-0548">Nucleotidyltransferase</keyword>
<dbReference type="InterPro" id="IPR016269">
    <property type="entry name" value="RNA-dir_pol_paramyxovirus"/>
</dbReference>
<keyword evidence="12 22" id="KW-0946">Virion</keyword>
<evidence type="ECO:0000256" key="9">
    <source>
        <dbReference type="ARBA" id="ARBA00022741"/>
    </source>
</evidence>
<proteinExistence type="inferred from homology"/>
<dbReference type="NCBIfam" id="TIGR04198">
    <property type="entry name" value="paramyx_RNAcap"/>
    <property type="match status" value="1"/>
</dbReference>
<comment type="catalytic activity">
    <reaction evidence="17">
        <text>a 5'-end triphospho-adenylyl-adenylyl-cytidylyl-adenosine in mRNA + GDP + H(+) = a 5'-end (5'-triphosphoguanosine)-adenylyl-adenylyl-cytidylyl-adenosine in mRNA + diphosphate</text>
        <dbReference type="Rhea" id="RHEA:65436"/>
        <dbReference type="Rhea" id="RHEA-COMP:16797"/>
        <dbReference type="Rhea" id="RHEA-COMP:16799"/>
        <dbReference type="ChEBI" id="CHEBI:15378"/>
        <dbReference type="ChEBI" id="CHEBI:33019"/>
        <dbReference type="ChEBI" id="CHEBI:58189"/>
        <dbReference type="ChEBI" id="CHEBI:156484"/>
        <dbReference type="ChEBI" id="CHEBI:156503"/>
        <dbReference type="EC" id="2.7.7.88"/>
    </reaction>
</comment>
<name>A0A2P1GN33_9MONO</name>
<protein>
    <recommendedName>
        <fullName evidence="22">RNA-directed RNA polymerase L</fullName>
        <shortName evidence="22">Protein L</shortName>
    </recommendedName>
    <alternativeName>
        <fullName evidence="22">Large structural protein</fullName>
    </alternativeName>
    <alternativeName>
        <fullName evidence="22">Replicase</fullName>
    </alternativeName>
    <alternativeName>
        <fullName evidence="22">Transcriptase</fullName>
    </alternativeName>
    <domain>
        <recommendedName>
            <fullName evidence="22">RNA-directed RNA polymerase</fullName>
            <ecNumber evidence="22">2.7.7.48</ecNumber>
        </recommendedName>
    </domain>
    <domain>
        <recommendedName>
            <fullName evidence="22">GTP phosphohydrolase</fullName>
            <ecNumber evidence="22">3.6.1.-</ecNumber>
        </recommendedName>
    </domain>
    <domain>
        <recommendedName>
            <fullName evidence="22">GDP polyribonucleotidyltransferase</fullName>
            <ecNumber evidence="22">2.7.7.88</ecNumber>
        </recommendedName>
        <alternativeName>
            <fullName evidence="22">PRNTase</fullName>
        </alternativeName>
    </domain>
    <domain>
        <recommendedName>
            <fullName evidence="22">mRNA (nucleoside-2'-O-)-methyltransferase</fullName>
            <shortName evidence="22">N1-2'-O-MTase</shortName>
            <ecNumber evidence="22">2.1.1.-</ecNumber>
        </recommendedName>
    </domain>
    <domain>
        <recommendedName>
            <fullName evidence="22">mRNA (guanine-N(7)-)-methyltransferase</fullName>
            <shortName evidence="22">G-N7-MTase</shortName>
        </recommendedName>
    </domain>
</protein>
<dbReference type="Pfam" id="PF14318">
    <property type="entry name" value="Mononeg_mRNAcap"/>
    <property type="match status" value="1"/>
</dbReference>
<comment type="similarity">
    <text evidence="2 22">Belongs to the paramyxovirus L protein family.</text>
</comment>
<dbReference type="PROSITE" id="PS50526">
    <property type="entry name" value="RDRP_SSRNA_NEG_NONSEG"/>
    <property type="match status" value="1"/>
</dbReference>
<dbReference type="GO" id="GO:0005524">
    <property type="term" value="F:ATP binding"/>
    <property type="evidence" value="ECO:0007669"/>
    <property type="project" value="UniProtKB-KW"/>
</dbReference>
<sequence>MMDEFTLENPFEKDSNSCTANTILFPEVHLNSPIVLNQLRLICHIAEIPAGFDLRDTTILHNHDSADEQQRKKRNGPLYQSARHIKDVAHRILKTSQCIDAYKIHKDLIRIKDTVIGHDAKILWKQAVHHMDCFQKNDKKFIDELFHNLDHVEGRSTRHDWNEISPLFKSSKYRDSVNVWYKIRHVMREVQNSRGSAGKNGYNLVKIIKGGTWNCYINGAWVCLHNKSSNTHCFLSPNQVLMYNDLVEGRWLALLGASLQDALPRLDDCLNWFLSFFDRFFTCLGRDTFDIIELIEAFLIGAIQCQDDSPSLRGHFLADTLYSFREILEDNMFQDIDTIIEQLRTFLTDHDVEVYAELFCAFRLWGHPPVEASPAAQKMREYMNAPAYTSMRSLLKNQRAFRVMLINGYIRQNGGTWPNVELDPSRAPKLLTLRMTGKGIPLEDIDSLANEIDTIHFQKTFDIDLENDFSIYFKDKAIAPTVDHWDSTYQWSSMQYVPKIYHGHRRLLSYFLDDKEFDPYTYLEYVESREYLDDPTFNASTSLKEREVKLNGRLFAKMTPKMRGGQVIAESLLSKHIMPLLQENGMVRTERDISQSLIAMNLISTGESANSESFFNLAGFLTTDIKKYCQSQRYEISALIADDLNKLFGLRELFHWQHKILMEHDIYVADPFCPPGNATYIPLSALDDPIKVEKCSGGIEGLSQKLWSIMSITMIRDVAREMGCKILALVCGDNQVIAVTKRYPPSVHISDAREDIVKVVKDYHTNLAKRLSEVNQLLKDRETVLSSNIIIFGKRVLRNGRYLPQSLKAMTRMALWAETTVEETRSACSNLATVVSKALSQGANPKTMYFLHAIRVVEQILHGIHMTLNKGLENLKTDGILEIPNFLALISRLPSHLGGFNYLLRDRLIVRNIGDPLSVSFADLKGLLKAGFMTQSVFNRIVNQKPGNGQWLQLGLDPYSGNIQSTQSMTTILERITSSSILATSVNPLLQGLFHDKYQEEDETTAKKLLDVNRPTPRWASAILGLLPTGKRKKIAGYVETMKTTIRQACDRGGLTTELRDRLINYDRDQFILIISVVLDDRCDLEVPMACAVTLAENFRKRCWSHLLSGRKLEGLETPPIVEIFRGHLLKDGDSCPLCLLGKGSFGWAQIRAGSSILNNQRPVKTSVTPYMGSDTQERSQVSLLRPWRPSAPVKEAIRLAMLVIWRYGETERSWELAEKLASTRIFVDKRVFKAVVPSPAAANMNHRLNDGDTQVTHFTGRDPRFSRHIRLSTDRLNDLLEGAEDTNFVFQPAMLTCIATLEDELRYTTQTAADLTYHLHVETTCCIREVPNAIDPEVPDIDLSTHTDTLRTNPLIYDPQGVQFSPLTDQDSLTEIKSPALTAKTQSNQSLTRGLGVCVGTYVGKGITGLAKMAALGENWTDTEGSLTVTGLISEISTADARSVLFSLATTLLLDSASDLYFSRIRGVAEMVSWWASRLAISPHKIWLPLKSVFNSRKVLTRWLEDGIFIPAGSPNFYNSISIETIHRWIINAIEHMLKNPDVLLNHLVVADSKLEVQELKKDLVMREIWMIGALLGKTDRLNNFRDMEDKTKSLYDQFEICAPFTWRETFTSKYSGVTLTGTYFYHARVMLTELRSRNVVHHTPTLNQECINPAIICNDATIDRKIQEQIRHTYVKWKIMPVIASTTECDYRHYILRNVGMNTTAQQKVIHILKKWSEALDVESALCVAEGSGGILAAIGLIWPQAILFFNSLKMGVENDQRTDEYFPSEVMSLNPEARESVKSRTVVLDGGTPLSTDLTQNSCIELIEKKVPNNLTLLTCDVEQFDGMQLVVLWRNVLWLLVSRVAANGRVLFKLSHTKGTIWRYVCAWIRVLCTNITMHASPLSGSSNGEFYVTGARRELSTDKLLTIEALLMSFHYPLNILSELEMAIKEDLIRISEQADAARHNMLMHTQQEPTVTLGGSICMSLGFRYSSLIVRQTYLGWLGTDDRKGIAWKHIKNETKHDLRGNRLKAYGDTKDAKIRSEIKEEFRRSQVELLISTDLRHRIITRTEIAEITFNNLSDSKKQMCIDKLSKLPLLTHLEMKHIYKSWTVYKINQLTPQDHRTLDLDWTDSEPEDEPWD</sequence>
<keyword evidence="14 22" id="KW-0506">mRNA capping</keyword>
<keyword evidence="5 22" id="KW-0507">mRNA processing</keyword>
<keyword evidence="9 22" id="KW-0547">Nucleotide-binding</keyword>
<keyword evidence="15 22" id="KW-1035">Host cytoplasm</keyword>
<keyword evidence="7 22" id="KW-0949">S-adenosyl-L-methionine</keyword>
<evidence type="ECO:0000256" key="22">
    <source>
        <dbReference type="PIRNR" id="PIRNR000830"/>
    </source>
</evidence>
<dbReference type="EC" id="2.7.7.88" evidence="22"/>
<accession>A0A2P1GN33</accession>
<dbReference type="GO" id="GO:0004482">
    <property type="term" value="F:mRNA 5'-cap (guanine-N7-)-methyltransferase activity"/>
    <property type="evidence" value="ECO:0007669"/>
    <property type="project" value="InterPro"/>
</dbReference>
<dbReference type="GO" id="GO:0044423">
    <property type="term" value="C:virion component"/>
    <property type="evidence" value="ECO:0007669"/>
    <property type="project" value="UniProtKB-KW"/>
</dbReference>